<dbReference type="SUPFAM" id="SSF57414">
    <property type="entry name" value="Hairpin loop containing domain-like"/>
    <property type="match status" value="1"/>
</dbReference>
<dbReference type="Proteomes" id="UP000050795">
    <property type="component" value="Unassembled WGS sequence"/>
</dbReference>
<dbReference type="WBParaSite" id="TREG1_34260.1">
    <property type="protein sequence ID" value="TREG1_34260.1"/>
    <property type="gene ID" value="TREG1_34260"/>
</dbReference>
<reference evidence="3" key="1">
    <citation type="submission" date="2022-06" db="EMBL/GenBank/DDBJ databases">
        <authorList>
            <person name="Berger JAMES D."/>
            <person name="Berger JAMES D."/>
        </authorList>
    </citation>
    <scope>NUCLEOTIDE SEQUENCE [LARGE SCALE GENOMIC DNA]</scope>
</reference>
<proteinExistence type="predicted"/>
<dbReference type="Pfam" id="PF00024">
    <property type="entry name" value="PAN_1"/>
    <property type="match status" value="1"/>
</dbReference>
<evidence type="ECO:0000313" key="4">
    <source>
        <dbReference type="WBParaSite" id="TREG1_34260.1"/>
    </source>
</evidence>
<protein>
    <recommendedName>
        <fullName evidence="2">Apple domain-containing protein</fullName>
    </recommendedName>
</protein>
<evidence type="ECO:0000256" key="1">
    <source>
        <dbReference type="SAM" id="SignalP"/>
    </source>
</evidence>
<dbReference type="InterPro" id="IPR003609">
    <property type="entry name" value="Pan_app"/>
</dbReference>
<dbReference type="AlphaFoldDB" id="A0AA85JGH1"/>
<sequence length="275" mass="31484">MFTILISLYYLMAVSSCHSSTNNGSTTINYIYNGSTGYYLAHIGFTNKFCDANTMCSSYGKTTGQQASLIGIEYLKLKEDFSNISISFWTRLNQIDLLNLNSFDYVDASIYWMDGISLKSFQMKKFKSDLNIFLNQINHKSYSGKNVLYYSSQKKSLQTTCATREHEIGVICEIVTNSSEKHVEFIQTKKFRKYLYKSGEQFISPSPYFDGCYPPVFVSSETDCIHRCAVDVDCLAFFHNSVKNWCILKHFTGSQLPHHLGRVEGEWTGYKLTLK</sequence>
<accession>A0AA85JGH1</accession>
<feature type="chain" id="PRO_5041727610" description="Apple domain-containing protein" evidence="1">
    <location>
        <begin position="20"/>
        <end position="275"/>
    </location>
</feature>
<evidence type="ECO:0000313" key="3">
    <source>
        <dbReference type="Proteomes" id="UP000050795"/>
    </source>
</evidence>
<feature type="domain" description="Apple" evidence="2">
    <location>
        <begin position="217"/>
        <end position="259"/>
    </location>
</feature>
<name>A0AA85JGH1_TRIRE</name>
<keyword evidence="3" id="KW-1185">Reference proteome</keyword>
<keyword evidence="1" id="KW-0732">Signal</keyword>
<reference evidence="4" key="2">
    <citation type="submission" date="2023-11" db="UniProtKB">
        <authorList>
            <consortium name="WormBaseParasite"/>
        </authorList>
    </citation>
    <scope>IDENTIFICATION</scope>
</reference>
<organism evidence="3 4">
    <name type="scientific">Trichobilharzia regenti</name>
    <name type="common">Nasal bird schistosome</name>
    <dbReference type="NCBI Taxonomy" id="157069"/>
    <lineage>
        <taxon>Eukaryota</taxon>
        <taxon>Metazoa</taxon>
        <taxon>Spiralia</taxon>
        <taxon>Lophotrochozoa</taxon>
        <taxon>Platyhelminthes</taxon>
        <taxon>Trematoda</taxon>
        <taxon>Digenea</taxon>
        <taxon>Strigeidida</taxon>
        <taxon>Schistosomatoidea</taxon>
        <taxon>Schistosomatidae</taxon>
        <taxon>Trichobilharzia</taxon>
    </lineage>
</organism>
<feature type="signal peptide" evidence="1">
    <location>
        <begin position="1"/>
        <end position="19"/>
    </location>
</feature>
<evidence type="ECO:0000259" key="2">
    <source>
        <dbReference type="Pfam" id="PF00024"/>
    </source>
</evidence>